<dbReference type="WBParaSite" id="TASK_0000559401-mRNA-1">
    <property type="protein sequence ID" value="TASK_0000559401-mRNA-1"/>
    <property type="gene ID" value="TASK_0000559401"/>
</dbReference>
<proteinExistence type="predicted"/>
<feature type="compositionally biased region" description="Pro residues" evidence="1">
    <location>
        <begin position="1030"/>
        <end position="1041"/>
    </location>
</feature>
<feature type="compositionally biased region" description="Polar residues" evidence="1">
    <location>
        <begin position="1077"/>
        <end position="1088"/>
    </location>
</feature>
<sequence>MPPVDPHAPQKLISKGGLLPPPSAFHCPPASVGTPCLSDYLRMDVTTIAAQNRLRLEVCPYASRVGWSAPITNEYLPQPVKMDEEEGGFYYALASAVPGSPALVFGPFYNFTSIDFEVNLQLGGEVNHPSGGNVSSIMRHGWIKGLLFEYILGELAFLIFVCFLLSPVLYCPPLPTDLEVGGQVGYALHTHTDATGATVVVAEVRCLPDRFFFPFSLADADVAVAANSTSLSLSDLEPLKSRLVLRCDHHRRQWIPDLPPGSCMTRESIDAALKALINSKTTTRAPIITTEATAETLKATEASMNTTAAAMTMTNTTSEASVLINPLKSAAKNDGNNSSAGEIASLSHGSSAAMGAIFGFILCLIILLIVVFIFRQRLSRLVRSKLVTSNTLPGRFPGSGMFMNTLSGSLTFSRHRKNHYFSPSRHPTVIMSQSAVSIPHHPQQWLNGSSISVVKPTSAAVSLGNLHTSKPSLSRLPPPPLSPTQTTRPMPDLELGLPDAYGLQQSLHNNVQQQPGPPSSVTTPNSTSLSTQRQTLLSADTVTTNVSAGQPSPTITMEYRGASADGLAEGFVEPPDVNQVFSATLPWKSKPQGGVTGGLKRLSTFIRSAMSGSSASFHGHHSNHGNHHQQQTTTPGVARRQNFAGPWPSTSFASSPASAANSVGLLSSAQSRSSYTSDATIQPVPSPLGSLGRSSLGQIPLDRRAQVCLVDPSMCHLNHQHRDATTPTNAAANTPGSGTRRGVRKSTPLPPLPPLHPHHFNTTQQQHQQSQKLLQDPNSLSGHGGNGKTATLNMDTYLEPIDGVNSLGRSDTNPAAEDLSITELISGGTFSEDSDTGHQASWPSNSTGNGGNGGSTNAVAEGGPLTRDNSGEYGGSNSSIAKAPGGAPIAVSDPTVSLGDASFEEDTCSTADYFTYDEGHRSHSRRHDRVIRRPHLSPPSPRSRPLSEAMLSNHYYDKSELLNPVGFAGGSKGDKADDCLLDLPFRPANSNSRPTSVGVYSNDDEDGEEDSSLYEAVDRRKRKLEEVDILPPPPPPPPQPLVTPTTTQKDIEMFESRRNPGGNGANARYQRHRGSTKVASINTSTSTLIAELSPLSRSSASRSPSPIHSVTANPHTVPYANLSNL</sequence>
<dbReference type="OrthoDB" id="6273279at2759"/>
<feature type="region of interest" description="Disordered" evidence="1">
    <location>
        <begin position="719"/>
        <end position="792"/>
    </location>
</feature>
<name>A0A158R8J9_TAEAS</name>
<feature type="compositionally biased region" description="Acidic residues" evidence="1">
    <location>
        <begin position="1002"/>
        <end position="1012"/>
    </location>
</feature>
<dbReference type="AlphaFoldDB" id="A0A158R8J9"/>
<accession>A0A158R8J9</accession>
<feature type="region of interest" description="Disordered" evidence="1">
    <location>
        <begin position="611"/>
        <end position="656"/>
    </location>
</feature>
<evidence type="ECO:0000256" key="1">
    <source>
        <dbReference type="SAM" id="MobiDB-lite"/>
    </source>
</evidence>
<evidence type="ECO:0000313" key="2">
    <source>
        <dbReference type="EMBL" id="VDK35328.1"/>
    </source>
</evidence>
<reference evidence="2 3" key="2">
    <citation type="submission" date="2018-11" db="EMBL/GenBank/DDBJ databases">
        <authorList>
            <consortium name="Pathogen Informatics"/>
        </authorList>
    </citation>
    <scope>NUCLEOTIDE SEQUENCE [LARGE SCALE GENOMIC DNA]</scope>
</reference>
<protein>
    <submittedName>
        <fullName evidence="4">Protein kinase domain-containing protein</fullName>
    </submittedName>
</protein>
<reference evidence="4" key="1">
    <citation type="submission" date="2016-04" db="UniProtKB">
        <authorList>
            <consortium name="WormBaseParasite"/>
        </authorList>
    </citation>
    <scope>IDENTIFICATION</scope>
</reference>
<feature type="compositionally biased region" description="Basic residues" evidence="1">
    <location>
        <begin position="922"/>
        <end position="935"/>
    </location>
</feature>
<evidence type="ECO:0000313" key="3">
    <source>
        <dbReference type="Proteomes" id="UP000282613"/>
    </source>
</evidence>
<feature type="region of interest" description="Disordered" evidence="1">
    <location>
        <begin position="827"/>
        <end position="880"/>
    </location>
</feature>
<feature type="compositionally biased region" description="Low complexity" evidence="1">
    <location>
        <begin position="1092"/>
        <end position="1106"/>
    </location>
</feature>
<dbReference type="Proteomes" id="UP000282613">
    <property type="component" value="Unassembled WGS sequence"/>
</dbReference>
<feature type="region of interest" description="Disordered" evidence="1">
    <location>
        <begin position="464"/>
        <end position="497"/>
    </location>
</feature>
<dbReference type="EMBL" id="UYRS01018427">
    <property type="protein sequence ID" value="VDK35328.1"/>
    <property type="molecule type" value="Genomic_DNA"/>
</dbReference>
<keyword evidence="3" id="KW-1185">Reference proteome</keyword>
<feature type="compositionally biased region" description="Basic residues" evidence="1">
    <location>
        <begin position="618"/>
        <end position="627"/>
    </location>
</feature>
<organism evidence="4">
    <name type="scientific">Taenia asiatica</name>
    <name type="common">Asian tapeworm</name>
    <dbReference type="NCBI Taxonomy" id="60517"/>
    <lineage>
        <taxon>Eukaryota</taxon>
        <taxon>Metazoa</taxon>
        <taxon>Spiralia</taxon>
        <taxon>Lophotrochozoa</taxon>
        <taxon>Platyhelminthes</taxon>
        <taxon>Cestoda</taxon>
        <taxon>Eucestoda</taxon>
        <taxon>Cyclophyllidea</taxon>
        <taxon>Taeniidae</taxon>
        <taxon>Taenia</taxon>
    </lineage>
</organism>
<feature type="region of interest" description="Disordered" evidence="1">
    <location>
        <begin position="985"/>
        <end position="1014"/>
    </location>
</feature>
<feature type="region of interest" description="Disordered" evidence="1">
    <location>
        <begin position="1055"/>
        <end position="1125"/>
    </location>
</feature>
<feature type="region of interest" description="Disordered" evidence="1">
    <location>
        <begin position="1026"/>
        <end position="1045"/>
    </location>
</feature>
<evidence type="ECO:0000313" key="4">
    <source>
        <dbReference type="WBParaSite" id="TASK_0000559401-mRNA-1"/>
    </source>
</evidence>
<gene>
    <name evidence="2" type="ORF">TASK_LOCUS5595</name>
</gene>
<feature type="compositionally biased region" description="Low complexity" evidence="1">
    <location>
        <begin position="764"/>
        <end position="775"/>
    </location>
</feature>
<feature type="compositionally biased region" description="Low complexity" evidence="1">
    <location>
        <begin position="725"/>
        <end position="735"/>
    </location>
</feature>
<feature type="region of interest" description="Disordered" evidence="1">
    <location>
        <begin position="919"/>
        <end position="947"/>
    </location>
</feature>
<feature type="compositionally biased region" description="Polar residues" evidence="1">
    <location>
        <begin position="988"/>
        <end position="999"/>
    </location>
</feature>
<feature type="compositionally biased region" description="Low complexity" evidence="1">
    <location>
        <begin position="519"/>
        <end position="531"/>
    </location>
</feature>
<feature type="region of interest" description="Disordered" evidence="1">
    <location>
        <begin position="509"/>
        <end position="533"/>
    </location>
</feature>